<dbReference type="PANTHER" id="PTHR46211">
    <property type="entry name" value="GLYCEROPHOSPHORYL DIESTER PHOSPHODIESTERASE"/>
    <property type="match status" value="1"/>
</dbReference>
<dbReference type="EMBL" id="JACEIB010000005">
    <property type="protein sequence ID" value="MBA2934011.1"/>
    <property type="molecule type" value="Genomic_DNA"/>
</dbReference>
<dbReference type="AlphaFoldDB" id="A0A838L3P4"/>
<reference evidence="2 3" key="1">
    <citation type="submission" date="2020-07" db="EMBL/GenBank/DDBJ databases">
        <authorList>
            <person name="Sun Q."/>
        </authorList>
    </citation>
    <scope>NUCLEOTIDE SEQUENCE [LARGE SCALE GENOMIC DNA]</scope>
    <source>
        <strain evidence="2 3">CGMCC 1.13654</strain>
    </source>
</reference>
<dbReference type="Gene3D" id="3.20.20.190">
    <property type="entry name" value="Phosphatidylinositol (PI) phosphodiesterase"/>
    <property type="match status" value="1"/>
</dbReference>
<dbReference type="PANTHER" id="PTHR46211:SF1">
    <property type="entry name" value="GLYCEROPHOSPHODIESTER PHOSPHODIESTERASE, CYTOPLASMIC"/>
    <property type="match status" value="1"/>
</dbReference>
<dbReference type="SUPFAM" id="SSF51695">
    <property type="entry name" value="PLC-like phosphodiesterases"/>
    <property type="match status" value="1"/>
</dbReference>
<dbReference type="GO" id="GO:0006629">
    <property type="term" value="P:lipid metabolic process"/>
    <property type="evidence" value="ECO:0007669"/>
    <property type="project" value="InterPro"/>
</dbReference>
<feature type="domain" description="GP-PDE" evidence="1">
    <location>
        <begin position="27"/>
        <end position="260"/>
    </location>
</feature>
<sequence>MRSSPFAALDRRLVAPPDPARVGFLHSHDIAHRGLWGGPVPENSLAAARAAVQGGFGIECDVRLSRDGTVMVFHDADTERLTGRAGRIANMTTHDIQALRLGGGEERVPTLAQFTGLIAGRVPLLIEIKTDTLAQTAPLCLAVRRVLEGYRGPVAVMGFNPEVGRWFLSHAPKIVRGLVMTEHRESRARAIRDAITRRLAVRRARPDFLGYDVRFLPSSLPGALRKKGLPVLSWTVRSEADRATVAAHADRPIFERPRTA</sequence>
<keyword evidence="3" id="KW-1185">Reference proteome</keyword>
<name>A0A838L3P4_9SPHN</name>
<gene>
    <name evidence="2" type="ORF">HZF05_07850</name>
</gene>
<dbReference type="Proteomes" id="UP000570166">
    <property type="component" value="Unassembled WGS sequence"/>
</dbReference>
<accession>A0A838L3P4</accession>
<dbReference type="InterPro" id="IPR030395">
    <property type="entry name" value="GP_PDE_dom"/>
</dbReference>
<comment type="caution">
    <text evidence="2">The sequence shown here is derived from an EMBL/GenBank/DDBJ whole genome shotgun (WGS) entry which is preliminary data.</text>
</comment>
<evidence type="ECO:0000259" key="1">
    <source>
        <dbReference type="PROSITE" id="PS51704"/>
    </source>
</evidence>
<dbReference type="InterPro" id="IPR017946">
    <property type="entry name" value="PLC-like_Pdiesterase_TIM-brl"/>
</dbReference>
<dbReference type="RefSeq" id="WP_160366241.1">
    <property type="nucleotide sequence ID" value="NZ_JACEIB010000005.1"/>
</dbReference>
<organism evidence="2 3">
    <name type="scientific">Sphingomonas chungangi</name>
    <dbReference type="NCBI Taxonomy" id="2683589"/>
    <lineage>
        <taxon>Bacteria</taxon>
        <taxon>Pseudomonadati</taxon>
        <taxon>Pseudomonadota</taxon>
        <taxon>Alphaproteobacteria</taxon>
        <taxon>Sphingomonadales</taxon>
        <taxon>Sphingomonadaceae</taxon>
        <taxon>Sphingomonas</taxon>
    </lineage>
</organism>
<dbReference type="GO" id="GO:0008081">
    <property type="term" value="F:phosphoric diester hydrolase activity"/>
    <property type="evidence" value="ECO:0007669"/>
    <property type="project" value="InterPro"/>
</dbReference>
<protein>
    <submittedName>
        <fullName evidence="2">Glycerophosphodiester phosphodiesterase</fullName>
    </submittedName>
</protein>
<proteinExistence type="predicted"/>
<dbReference type="PROSITE" id="PS51704">
    <property type="entry name" value="GP_PDE"/>
    <property type="match status" value="1"/>
</dbReference>
<evidence type="ECO:0000313" key="2">
    <source>
        <dbReference type="EMBL" id="MBA2934011.1"/>
    </source>
</evidence>
<dbReference type="Pfam" id="PF03009">
    <property type="entry name" value="GDPD"/>
    <property type="match status" value="1"/>
</dbReference>
<evidence type="ECO:0000313" key="3">
    <source>
        <dbReference type="Proteomes" id="UP000570166"/>
    </source>
</evidence>